<keyword evidence="9" id="KW-1185">Reference proteome</keyword>
<evidence type="ECO:0000313" key="8">
    <source>
        <dbReference type="EMBL" id="AEF83225.1"/>
    </source>
</evidence>
<evidence type="ECO:0000256" key="3">
    <source>
        <dbReference type="ARBA" id="ARBA00022692"/>
    </source>
</evidence>
<feature type="transmembrane region" description="Helical" evidence="6">
    <location>
        <begin position="223"/>
        <end position="242"/>
    </location>
</feature>
<organism evidence="8 9">
    <name type="scientific">Leadbettera azotonutricia (strain ATCC BAA-888 / DSM 13862 / ZAS-9)</name>
    <name type="common">Treponema azotonutricium</name>
    <dbReference type="NCBI Taxonomy" id="545695"/>
    <lineage>
        <taxon>Bacteria</taxon>
        <taxon>Pseudomonadati</taxon>
        <taxon>Spirochaetota</taxon>
        <taxon>Spirochaetia</taxon>
        <taxon>Spirochaetales</taxon>
        <taxon>Breznakiellaceae</taxon>
        <taxon>Leadbettera</taxon>
    </lineage>
</organism>
<reference evidence="9" key="1">
    <citation type="submission" date="2009-12" db="EMBL/GenBank/DDBJ databases">
        <title>Complete sequence of Treponema azotonutricium strain ZAS-9.</title>
        <authorList>
            <person name="Tetu S.G."/>
            <person name="Matson E."/>
            <person name="Ren Q."/>
            <person name="Seshadri R."/>
            <person name="Elbourne L."/>
            <person name="Hassan K.A."/>
            <person name="Durkin A."/>
            <person name="Radune D."/>
            <person name="Mohamoud Y."/>
            <person name="Shay R."/>
            <person name="Jin S."/>
            <person name="Zhang X."/>
            <person name="Lucey K."/>
            <person name="Ballor N.R."/>
            <person name="Ottesen E."/>
            <person name="Rosenthal R."/>
            <person name="Allen A."/>
            <person name="Leadbetter J.R."/>
            <person name="Paulsen I.T."/>
        </authorList>
    </citation>
    <scope>NUCLEOTIDE SEQUENCE [LARGE SCALE GENOMIC DNA]</scope>
    <source>
        <strain evidence="9">ATCC BAA-888 / DSM 13862 / ZAS-9</strain>
    </source>
</reference>
<evidence type="ECO:0000256" key="2">
    <source>
        <dbReference type="ARBA" id="ARBA00022475"/>
    </source>
</evidence>
<dbReference type="InterPro" id="IPR050545">
    <property type="entry name" value="Mycobact_MmpL"/>
</dbReference>
<feature type="transmembrane region" description="Helical" evidence="6">
    <location>
        <begin position="249"/>
        <end position="269"/>
    </location>
</feature>
<protein>
    <submittedName>
        <fullName evidence="8">Mmpl family</fullName>
    </submittedName>
</protein>
<comment type="subcellular location">
    <subcellularLocation>
        <location evidence="1">Cell membrane</location>
        <topology evidence="1">Multi-pass membrane protein</topology>
    </subcellularLocation>
</comment>
<dbReference type="InParanoid" id="F5Y9L7"/>
<dbReference type="STRING" id="545695.TREAZ_0816"/>
<dbReference type="Proteomes" id="UP000009222">
    <property type="component" value="Chromosome"/>
</dbReference>
<feature type="transmembrane region" description="Helical" evidence="6">
    <location>
        <begin position="357"/>
        <end position="379"/>
    </location>
</feature>
<dbReference type="GO" id="GO:0005886">
    <property type="term" value="C:plasma membrane"/>
    <property type="evidence" value="ECO:0007669"/>
    <property type="project" value="UniProtKB-SubCell"/>
</dbReference>
<dbReference type="InterPro" id="IPR001036">
    <property type="entry name" value="Acrflvin-R"/>
</dbReference>
<keyword evidence="5 6" id="KW-0472">Membrane</keyword>
<dbReference type="InterPro" id="IPR004869">
    <property type="entry name" value="MMPL_dom"/>
</dbReference>
<accession>F5Y9L7</accession>
<feature type="transmembrane region" description="Helical" evidence="6">
    <location>
        <begin position="12"/>
        <end position="32"/>
    </location>
</feature>
<feature type="transmembrane region" description="Helical" evidence="6">
    <location>
        <begin position="424"/>
        <end position="445"/>
    </location>
</feature>
<dbReference type="PANTHER" id="PTHR33406">
    <property type="entry name" value="MEMBRANE PROTEIN MJ1562-RELATED"/>
    <property type="match status" value="1"/>
</dbReference>
<gene>
    <name evidence="8" type="ordered locus">TREAZ_0816</name>
</gene>
<dbReference type="Pfam" id="PF03176">
    <property type="entry name" value="MMPL"/>
    <property type="match status" value="2"/>
</dbReference>
<dbReference type="EMBL" id="CP001841">
    <property type="protein sequence ID" value="AEF83225.1"/>
    <property type="molecule type" value="Genomic_DNA"/>
</dbReference>
<keyword evidence="2" id="KW-1003">Cell membrane</keyword>
<dbReference type="AlphaFoldDB" id="F5Y9L7"/>
<feature type="transmembrane region" description="Helical" evidence="6">
    <location>
        <begin position="781"/>
        <end position="802"/>
    </location>
</feature>
<feature type="transmembrane region" description="Helical" evidence="6">
    <location>
        <begin position="275"/>
        <end position="296"/>
    </location>
</feature>
<dbReference type="KEGG" id="taz:TREAZ_0816"/>
<dbReference type="PANTHER" id="PTHR33406:SF13">
    <property type="entry name" value="MEMBRANE PROTEIN YDFJ"/>
    <property type="match status" value="1"/>
</dbReference>
<evidence type="ECO:0000256" key="1">
    <source>
        <dbReference type="ARBA" id="ARBA00004651"/>
    </source>
</evidence>
<sequence>MEKSDEKFLDKFFKHPWPVVIVIGLLTVFFALQLPRAQLDNNNYRFVPSNDEARKVSTYIDDTFGSSSFVLVGLERKYGTVFDGEFINLIRKYIEQIEDIEIVGDINSIVSSDYIAGVGDSIVVEKLVPDDFSGTPGEIAQLKERILSWDMYKKSLISDDFTATQVLVPLEIDADDAGRPEVIDSFIRIRDIAREMFDGQAIVYVTGLPVISATINEAVRADLVLMVPLVILVVLLILFFSFRRLTPVILPLLTVLVAVIWSMGAMPLFDIKLSVISTVLPVILVAVGSAYGIHVVTHYIEDMSIKTGLNKDEHRELVVALLRKIGKAVFLAALTTFVGFSSFCFTSVLPIREFGYFSSFGVLASFIVAVTLIPSLLLIRGPKAIRNLSGNKKQADSSGSADSQDALSGLMADVFMAIARKRRFVIFITAVVALISVYGVSKVVIDNIFVEYFRSTTDISRSDRFIREKFGGSKIVSIVAQADSPEILLRPESLGAMDSLNAYLEQRVPEVGKVMGFTDLVKRINQVFNVDESPDGIKAQAPSSAGGDSFGFGFGGEEAGAADDFGFGDFGFDSPETETAAALRTDLSAEDLIALLEKAASSGDNRSLSGDELIRKLEKLLNYRGMSYYEIPTDPERYGKTSSEELQRLVANYLVLLSGNISSYSNDPLEPTAIKTTVQLRALGEADTNRAIGEINQFVKNEFPEDIKITVGGSALVEASLNRLVVQSQLSSVIISLLLVFLIIAISNHSVAAGIIGIAPLTISILINFAVMGFLGIKLNIGTSMVASVSVGIGIDYTIHYIEAYKREYRATGGTGDFLRRTFTTSGKAILINAVSVGAGFAVLILSQFNMLRDLGLLIALTMGTSALVSLTVIPVLLLFFKPKFIGVKL</sequence>
<feature type="transmembrane region" description="Helical" evidence="6">
    <location>
        <begin position="830"/>
        <end position="849"/>
    </location>
</feature>
<dbReference type="eggNOG" id="COG1033">
    <property type="taxonomic scope" value="Bacteria"/>
</dbReference>
<evidence type="ECO:0000259" key="7">
    <source>
        <dbReference type="PROSITE" id="PS50156"/>
    </source>
</evidence>
<keyword evidence="4 6" id="KW-1133">Transmembrane helix</keyword>
<evidence type="ECO:0000256" key="4">
    <source>
        <dbReference type="ARBA" id="ARBA00022989"/>
    </source>
</evidence>
<dbReference type="Gene3D" id="1.20.1640.10">
    <property type="entry name" value="Multidrug efflux transporter AcrB transmembrane domain"/>
    <property type="match status" value="2"/>
</dbReference>
<feature type="transmembrane region" description="Helical" evidence="6">
    <location>
        <begin position="751"/>
        <end position="775"/>
    </location>
</feature>
<feature type="domain" description="SSD" evidence="7">
    <location>
        <begin position="754"/>
        <end position="880"/>
    </location>
</feature>
<dbReference type="OrthoDB" id="9809027at2"/>
<reference evidence="8 9" key="2">
    <citation type="journal article" date="2011" name="ISME J.">
        <title>RNA-seq reveals cooperative metabolic interactions between two termite-gut spirochete species in co-culture.</title>
        <authorList>
            <person name="Rosenthal A.Z."/>
            <person name="Matson E.G."/>
            <person name="Eldar A."/>
            <person name="Leadbetter J.R."/>
        </authorList>
    </citation>
    <scope>NUCLEOTIDE SEQUENCE [LARGE SCALE GENOMIC DNA]</scope>
    <source>
        <strain evidence="9">ATCC BAA-888 / DSM 13862 / ZAS-9</strain>
    </source>
</reference>
<dbReference type="RefSeq" id="WP_015711156.1">
    <property type="nucleotide sequence ID" value="NC_015577.1"/>
</dbReference>
<dbReference type="SUPFAM" id="SSF82866">
    <property type="entry name" value="Multidrug efflux transporter AcrB transmembrane domain"/>
    <property type="match status" value="2"/>
</dbReference>
<dbReference type="InterPro" id="IPR000731">
    <property type="entry name" value="SSD"/>
</dbReference>
<evidence type="ECO:0000313" key="9">
    <source>
        <dbReference type="Proteomes" id="UP000009222"/>
    </source>
</evidence>
<keyword evidence="3 6" id="KW-0812">Transmembrane</keyword>
<feature type="domain" description="SSD" evidence="7">
    <location>
        <begin position="252"/>
        <end position="379"/>
    </location>
</feature>
<dbReference type="PROSITE" id="PS50156">
    <property type="entry name" value="SSD"/>
    <property type="match status" value="2"/>
</dbReference>
<feature type="transmembrane region" description="Helical" evidence="6">
    <location>
        <begin position="855"/>
        <end position="881"/>
    </location>
</feature>
<feature type="transmembrane region" description="Helical" evidence="6">
    <location>
        <begin position="724"/>
        <end position="744"/>
    </location>
</feature>
<evidence type="ECO:0000256" key="6">
    <source>
        <dbReference type="SAM" id="Phobius"/>
    </source>
</evidence>
<dbReference type="HOGENOM" id="CLU_008861_1_1_12"/>
<dbReference type="GO" id="GO:0022857">
    <property type="term" value="F:transmembrane transporter activity"/>
    <property type="evidence" value="ECO:0007669"/>
    <property type="project" value="InterPro"/>
</dbReference>
<feature type="transmembrane region" description="Helical" evidence="6">
    <location>
        <begin position="328"/>
        <end position="351"/>
    </location>
</feature>
<evidence type="ECO:0000256" key="5">
    <source>
        <dbReference type="ARBA" id="ARBA00023136"/>
    </source>
</evidence>
<dbReference type="PRINTS" id="PR00702">
    <property type="entry name" value="ACRIFLAVINRP"/>
</dbReference>
<name>F5Y9L7_LEAAZ</name>
<proteinExistence type="predicted"/>